<dbReference type="GO" id="GO:0004803">
    <property type="term" value="F:transposase activity"/>
    <property type="evidence" value="ECO:0007669"/>
    <property type="project" value="InterPro"/>
</dbReference>
<gene>
    <name evidence="6" type="ORF">KSX_66270</name>
</gene>
<accession>A0A8J3I362</accession>
<comment type="caution">
    <text evidence="6">The sequence shown here is derived from an EMBL/GenBank/DDBJ whole genome shotgun (WGS) entry which is preliminary data.</text>
</comment>
<dbReference type="GO" id="GO:0006313">
    <property type="term" value="P:DNA transposition"/>
    <property type="evidence" value="ECO:0007669"/>
    <property type="project" value="InterPro"/>
</dbReference>
<name>A0A8J3I362_9CHLR</name>
<dbReference type="AlphaFoldDB" id="A0A8J3I362"/>
<evidence type="ECO:0000259" key="5">
    <source>
        <dbReference type="Pfam" id="PF01609"/>
    </source>
</evidence>
<dbReference type="PANTHER" id="PTHR33258:SF1">
    <property type="entry name" value="TRANSPOSASE INSL FOR INSERTION SEQUENCE ELEMENT IS186A-RELATED"/>
    <property type="match status" value="1"/>
</dbReference>
<dbReference type="PANTHER" id="PTHR33258">
    <property type="entry name" value="TRANSPOSASE INSL FOR INSERTION SEQUENCE ELEMENT IS186A-RELATED"/>
    <property type="match status" value="1"/>
</dbReference>
<keyword evidence="3" id="KW-0238">DNA-binding</keyword>
<dbReference type="InterPro" id="IPR012337">
    <property type="entry name" value="RNaseH-like_sf"/>
</dbReference>
<comment type="similarity">
    <text evidence="1">Belongs to the transposase 11 family.</text>
</comment>
<dbReference type="RefSeq" id="WP_220197670.1">
    <property type="nucleotide sequence ID" value="NZ_BNJF01000004.1"/>
</dbReference>
<dbReference type="GO" id="GO:0003677">
    <property type="term" value="F:DNA binding"/>
    <property type="evidence" value="ECO:0007669"/>
    <property type="project" value="UniProtKB-KW"/>
</dbReference>
<dbReference type="Pfam" id="PF01609">
    <property type="entry name" value="DDE_Tnp_1"/>
    <property type="match status" value="1"/>
</dbReference>
<evidence type="ECO:0000256" key="1">
    <source>
        <dbReference type="ARBA" id="ARBA00010075"/>
    </source>
</evidence>
<evidence type="ECO:0000256" key="4">
    <source>
        <dbReference type="ARBA" id="ARBA00023172"/>
    </source>
</evidence>
<reference evidence="6" key="1">
    <citation type="submission" date="2020-10" db="EMBL/GenBank/DDBJ databases">
        <title>Taxonomic study of unclassified bacteria belonging to the class Ktedonobacteria.</title>
        <authorList>
            <person name="Yabe S."/>
            <person name="Wang C.M."/>
            <person name="Zheng Y."/>
            <person name="Sakai Y."/>
            <person name="Cavaletti L."/>
            <person name="Monciardini P."/>
            <person name="Donadio S."/>
        </authorList>
    </citation>
    <scope>NUCLEOTIDE SEQUENCE</scope>
    <source>
        <strain evidence="6">SOSP1-1</strain>
    </source>
</reference>
<keyword evidence="2" id="KW-0815">Transposition</keyword>
<keyword evidence="7" id="KW-1185">Reference proteome</keyword>
<dbReference type="InterPro" id="IPR002559">
    <property type="entry name" value="Transposase_11"/>
</dbReference>
<feature type="domain" description="Transposase IS4-like" evidence="5">
    <location>
        <begin position="112"/>
        <end position="364"/>
    </location>
</feature>
<dbReference type="Proteomes" id="UP000612362">
    <property type="component" value="Unassembled WGS sequence"/>
</dbReference>
<proteinExistence type="inferred from homology"/>
<protein>
    <recommendedName>
        <fullName evidence="5">Transposase IS4-like domain-containing protein</fullName>
    </recommendedName>
</protein>
<dbReference type="EMBL" id="BNJF01000004">
    <property type="protein sequence ID" value="GHO48464.1"/>
    <property type="molecule type" value="Genomic_DNA"/>
</dbReference>
<dbReference type="InterPro" id="IPR047952">
    <property type="entry name" value="Transpos_IS4"/>
</dbReference>
<evidence type="ECO:0000256" key="3">
    <source>
        <dbReference type="ARBA" id="ARBA00023125"/>
    </source>
</evidence>
<evidence type="ECO:0000313" key="6">
    <source>
        <dbReference type="EMBL" id="GHO48464.1"/>
    </source>
</evidence>
<sequence>MTSVTQCEAMLNHVLNERANVLARETGFVKRERKLTGASFVQVMALGHLHQPEATLDQLTQDAQVCGIQISAPGLHQRCTESAATFLQAVLTELIEQVVTVKAVPVALFKRFKQVIIEDASTIVLPAALAERWQGCGGSSPGSTEHTASALKLHVRLDLKRGQLIGPHLSAGRVHELHGPLREQLLSAGSLYVADRGYWSLSRLRELSEQGVRFCQHPKANTVFYDRQGKRIDLETALPRTIGQVKVMHVSLGKQDRLPVRLLMVRIPKEVVEQRRERLSEEARDKGKEVSEQQWKLAEWTLVVTNAAAKHISVEQALILLRERWLIELLFKLWKSQGQIDAWRSQLPWQALCELYAKLIAVVLQHWLLLFGCWHNPWRSLVKASAVVRALALDLLEVLSGISRLHLIVCKLRRRMQSGCRLNRRAAEPCLAQVLLEGLDWLLT</sequence>
<dbReference type="NCBIfam" id="NF033592">
    <property type="entry name" value="transpos_IS4_1"/>
    <property type="match status" value="1"/>
</dbReference>
<organism evidence="6 7">
    <name type="scientific">Ktedonospora formicarum</name>
    <dbReference type="NCBI Taxonomy" id="2778364"/>
    <lineage>
        <taxon>Bacteria</taxon>
        <taxon>Bacillati</taxon>
        <taxon>Chloroflexota</taxon>
        <taxon>Ktedonobacteria</taxon>
        <taxon>Ktedonobacterales</taxon>
        <taxon>Ktedonobacteraceae</taxon>
        <taxon>Ktedonospora</taxon>
    </lineage>
</organism>
<keyword evidence="4" id="KW-0233">DNA recombination</keyword>
<dbReference type="SUPFAM" id="SSF53098">
    <property type="entry name" value="Ribonuclease H-like"/>
    <property type="match status" value="1"/>
</dbReference>
<evidence type="ECO:0000313" key="7">
    <source>
        <dbReference type="Proteomes" id="UP000612362"/>
    </source>
</evidence>
<dbReference type="Gene3D" id="3.90.350.10">
    <property type="entry name" value="Transposase Inhibitor Protein From Tn5, Chain A, domain 1"/>
    <property type="match status" value="1"/>
</dbReference>
<evidence type="ECO:0000256" key="2">
    <source>
        <dbReference type="ARBA" id="ARBA00022578"/>
    </source>
</evidence>